<evidence type="ECO:0000256" key="1">
    <source>
        <dbReference type="SAM" id="Phobius"/>
    </source>
</evidence>
<keyword evidence="1" id="KW-1133">Transmembrane helix</keyword>
<proteinExistence type="predicted"/>
<sequence>SVALDGDISLGGSPGRRRTSLSAALLESNGQVERWEWKYHGFSVSCGLVVVMYFWSLVFMWSWSLVSRSFFLVLL</sequence>
<reference evidence="2 3" key="1">
    <citation type="submission" date="2021-05" db="EMBL/GenBank/DDBJ databases">
        <title>Genome Assembly of Synthetic Allotetraploid Brassica napus Reveals Homoeologous Exchanges between Subgenomes.</title>
        <authorList>
            <person name="Davis J.T."/>
        </authorList>
    </citation>
    <scope>NUCLEOTIDE SEQUENCE [LARGE SCALE GENOMIC DNA]</scope>
    <source>
        <strain evidence="3">cv. Da-Ae</strain>
        <tissue evidence="2">Seedling</tissue>
    </source>
</reference>
<dbReference type="EMBL" id="JAGKQM010000014">
    <property type="protein sequence ID" value="KAH0882055.1"/>
    <property type="molecule type" value="Genomic_DNA"/>
</dbReference>
<feature type="non-terminal residue" evidence="2">
    <location>
        <position position="1"/>
    </location>
</feature>
<dbReference type="Proteomes" id="UP000824890">
    <property type="component" value="Unassembled WGS sequence"/>
</dbReference>
<keyword evidence="3" id="KW-1185">Reference proteome</keyword>
<keyword evidence="1" id="KW-0812">Transmembrane</keyword>
<keyword evidence="1" id="KW-0472">Membrane</keyword>
<gene>
    <name evidence="2" type="ORF">HID58_058151</name>
</gene>
<protein>
    <submittedName>
        <fullName evidence="2">Uncharacterized protein</fullName>
    </submittedName>
</protein>
<organism evidence="2 3">
    <name type="scientific">Brassica napus</name>
    <name type="common">Rape</name>
    <dbReference type="NCBI Taxonomy" id="3708"/>
    <lineage>
        <taxon>Eukaryota</taxon>
        <taxon>Viridiplantae</taxon>
        <taxon>Streptophyta</taxon>
        <taxon>Embryophyta</taxon>
        <taxon>Tracheophyta</taxon>
        <taxon>Spermatophyta</taxon>
        <taxon>Magnoliopsida</taxon>
        <taxon>eudicotyledons</taxon>
        <taxon>Gunneridae</taxon>
        <taxon>Pentapetalae</taxon>
        <taxon>rosids</taxon>
        <taxon>malvids</taxon>
        <taxon>Brassicales</taxon>
        <taxon>Brassicaceae</taxon>
        <taxon>Brassiceae</taxon>
        <taxon>Brassica</taxon>
    </lineage>
</organism>
<evidence type="ECO:0000313" key="2">
    <source>
        <dbReference type="EMBL" id="KAH0882055.1"/>
    </source>
</evidence>
<feature type="transmembrane region" description="Helical" evidence="1">
    <location>
        <begin position="42"/>
        <end position="66"/>
    </location>
</feature>
<comment type="caution">
    <text evidence="2">The sequence shown here is derived from an EMBL/GenBank/DDBJ whole genome shotgun (WGS) entry which is preliminary data.</text>
</comment>
<name>A0ABQ7ZPX9_BRANA</name>
<evidence type="ECO:0000313" key="3">
    <source>
        <dbReference type="Proteomes" id="UP000824890"/>
    </source>
</evidence>
<accession>A0ABQ7ZPX9</accession>